<evidence type="ECO:0000256" key="3">
    <source>
        <dbReference type="ARBA" id="ARBA00022475"/>
    </source>
</evidence>
<evidence type="ECO:0000313" key="11">
    <source>
        <dbReference type="Proteomes" id="UP000037784"/>
    </source>
</evidence>
<dbReference type="SUPFAM" id="SSF81452">
    <property type="entry name" value="Cytochrome c oxidase subunit III-like"/>
    <property type="match status" value="1"/>
</dbReference>
<evidence type="ECO:0000256" key="7">
    <source>
        <dbReference type="RuleBase" id="RU003376"/>
    </source>
</evidence>
<evidence type="ECO:0000313" key="10">
    <source>
        <dbReference type="EMBL" id="GAP63059.1"/>
    </source>
</evidence>
<dbReference type="InterPro" id="IPR024791">
    <property type="entry name" value="Cyt_c/ubiquinol_Oxase_su3"/>
</dbReference>
<dbReference type="InParanoid" id="A0A0M8K976"/>
<dbReference type="CDD" id="cd00386">
    <property type="entry name" value="Heme_Cu_Oxidase_III_like"/>
    <property type="match status" value="1"/>
</dbReference>
<protein>
    <recommendedName>
        <fullName evidence="9">Heme-copper oxidase subunit III family profile domain-containing protein</fullName>
    </recommendedName>
</protein>
<evidence type="ECO:0000256" key="2">
    <source>
        <dbReference type="ARBA" id="ARBA00010581"/>
    </source>
</evidence>
<dbReference type="InterPro" id="IPR035973">
    <property type="entry name" value="Cyt_c_oxidase_su3-like_sf"/>
</dbReference>
<dbReference type="PANTHER" id="PTHR11403:SF2">
    <property type="entry name" value="CYTOCHROME BO(3) UBIQUINOL OXIDASE SUBUNIT 3"/>
    <property type="match status" value="1"/>
</dbReference>
<dbReference type="Proteomes" id="UP000037784">
    <property type="component" value="Unassembled WGS sequence"/>
</dbReference>
<evidence type="ECO:0000256" key="6">
    <source>
        <dbReference type="ARBA" id="ARBA00023136"/>
    </source>
</evidence>
<evidence type="ECO:0000256" key="5">
    <source>
        <dbReference type="ARBA" id="ARBA00022989"/>
    </source>
</evidence>
<feature type="transmembrane region" description="Helical" evidence="8">
    <location>
        <begin position="57"/>
        <end position="80"/>
    </location>
</feature>
<keyword evidence="4 7" id="KW-0812">Transmembrane</keyword>
<keyword evidence="6 8" id="KW-0472">Membrane</keyword>
<dbReference type="GO" id="GO:0019646">
    <property type="term" value="P:aerobic electron transport chain"/>
    <property type="evidence" value="ECO:0007669"/>
    <property type="project" value="InterPro"/>
</dbReference>
<reference evidence="10 11" key="1">
    <citation type="journal article" date="2015" name="Genome Announc.">
        <title>Draft Genome Sequence of a Heterotrophic Facultative Anaerobic Thermophilic Bacterium, Ardenticatena maritima Strain 110ST.</title>
        <authorList>
            <person name="Kawaichi S."/>
            <person name="Yoshida T."/>
            <person name="Sako Y."/>
            <person name="Nakamura R."/>
        </authorList>
    </citation>
    <scope>NUCLEOTIDE SEQUENCE [LARGE SCALE GENOMIC DNA]</scope>
    <source>
        <strain evidence="10 11">110S</strain>
    </source>
</reference>
<dbReference type="InterPro" id="IPR013833">
    <property type="entry name" value="Cyt_c_oxidase_su3_a-hlx"/>
</dbReference>
<evidence type="ECO:0000256" key="1">
    <source>
        <dbReference type="ARBA" id="ARBA00004651"/>
    </source>
</evidence>
<keyword evidence="11" id="KW-1185">Reference proteome</keyword>
<evidence type="ECO:0000256" key="8">
    <source>
        <dbReference type="SAM" id="Phobius"/>
    </source>
</evidence>
<evidence type="ECO:0000259" key="9">
    <source>
        <dbReference type="PROSITE" id="PS50253"/>
    </source>
</evidence>
<reference evidence="11" key="2">
    <citation type="submission" date="2015-08" db="EMBL/GenBank/DDBJ databases">
        <title>Draft Genome Sequence of a Heterotrophic Facultative Anaerobic Bacterium Ardenticatena maritima Strain 110S.</title>
        <authorList>
            <person name="Kawaichi S."/>
            <person name="Yoshida T."/>
            <person name="Sako Y."/>
            <person name="Nakamura R."/>
        </authorList>
    </citation>
    <scope>NUCLEOTIDE SEQUENCE [LARGE SCALE GENOMIC DNA]</scope>
    <source>
        <strain evidence="11">110S</strain>
    </source>
</reference>
<keyword evidence="3" id="KW-1003">Cell membrane</keyword>
<dbReference type="AlphaFoldDB" id="A0A0M8K976"/>
<comment type="similarity">
    <text evidence="2 7">Belongs to the cytochrome c oxidase subunit 3 family.</text>
</comment>
<feature type="transmembrane region" description="Helical" evidence="8">
    <location>
        <begin position="92"/>
        <end position="112"/>
    </location>
</feature>
<dbReference type="FunFam" id="1.20.120.80:FF:000001">
    <property type="entry name" value="Cytochrome (Ubi)quinol oxidase subunit III"/>
    <property type="match status" value="1"/>
</dbReference>
<organism evidence="10 11">
    <name type="scientific">Ardenticatena maritima</name>
    <dbReference type="NCBI Taxonomy" id="872965"/>
    <lineage>
        <taxon>Bacteria</taxon>
        <taxon>Bacillati</taxon>
        <taxon>Chloroflexota</taxon>
        <taxon>Ardenticatenia</taxon>
        <taxon>Ardenticatenales</taxon>
        <taxon>Ardenticatenaceae</taxon>
        <taxon>Ardenticatena</taxon>
    </lineage>
</organism>
<accession>A0A0M8K976</accession>
<gene>
    <name evidence="10" type="ORF">ARMA_1482</name>
</gene>
<comment type="caution">
    <text evidence="10">The sequence shown here is derived from an EMBL/GenBank/DDBJ whole genome shotgun (WGS) entry which is preliminary data.</text>
</comment>
<keyword evidence="5 8" id="KW-1133">Transmembrane helix</keyword>
<dbReference type="GO" id="GO:0004129">
    <property type="term" value="F:cytochrome-c oxidase activity"/>
    <property type="evidence" value="ECO:0007669"/>
    <property type="project" value="InterPro"/>
</dbReference>
<sequence length="197" mass="22631">MTMSAHTQTEHHTTLGLDHRKLGFWVFLASECVFFMSLIITFIIYSGRPQEGPTHEVLNIPLTAFNTFVLLTSSLSMVLAVDATRRGDKRQMQLWLLATILMGSFFIGVQVFEYRELMHEGLTLTSNLFGMSFYLLTGFHGAHVTFGILWLIVVFIKSFGDTFGPHNDVPVDIMGLYWHFVDLVWVFLFPIVYLIKW</sequence>
<name>A0A0M8K976_9CHLR</name>
<dbReference type="PANTHER" id="PTHR11403">
    <property type="entry name" value="CYTOCHROME C OXIDASE SUBUNIT III"/>
    <property type="match status" value="1"/>
</dbReference>
<dbReference type="GO" id="GO:0005886">
    <property type="term" value="C:plasma membrane"/>
    <property type="evidence" value="ECO:0007669"/>
    <property type="project" value="UniProtKB-SubCell"/>
</dbReference>
<dbReference type="STRING" id="872965.SE16_04425"/>
<feature type="transmembrane region" description="Helical" evidence="8">
    <location>
        <begin position="22"/>
        <end position="45"/>
    </location>
</feature>
<dbReference type="FunCoup" id="A0A0M8K976">
    <property type="interactions" value="170"/>
</dbReference>
<dbReference type="EMBL" id="BBZA01000108">
    <property type="protein sequence ID" value="GAP63059.1"/>
    <property type="molecule type" value="Genomic_DNA"/>
</dbReference>
<dbReference type="PROSITE" id="PS50253">
    <property type="entry name" value="COX3"/>
    <property type="match status" value="1"/>
</dbReference>
<comment type="subcellular location">
    <subcellularLocation>
        <location evidence="1 7">Cell membrane</location>
        <topology evidence="1 7">Multi-pass membrane protein</topology>
    </subcellularLocation>
</comment>
<feature type="transmembrane region" description="Helical" evidence="8">
    <location>
        <begin position="176"/>
        <end position="195"/>
    </location>
</feature>
<proteinExistence type="inferred from homology"/>
<feature type="transmembrane region" description="Helical" evidence="8">
    <location>
        <begin position="133"/>
        <end position="156"/>
    </location>
</feature>
<dbReference type="Pfam" id="PF00510">
    <property type="entry name" value="COX3"/>
    <property type="match status" value="1"/>
</dbReference>
<evidence type="ECO:0000256" key="4">
    <source>
        <dbReference type="ARBA" id="ARBA00022692"/>
    </source>
</evidence>
<dbReference type="InterPro" id="IPR000298">
    <property type="entry name" value="Cyt_c_oxidase-like_su3"/>
</dbReference>
<feature type="domain" description="Heme-copper oxidase subunit III family profile" evidence="9">
    <location>
        <begin position="1"/>
        <end position="197"/>
    </location>
</feature>
<dbReference type="Gene3D" id="1.20.120.80">
    <property type="entry name" value="Cytochrome c oxidase, subunit III, four-helix bundle"/>
    <property type="match status" value="1"/>
</dbReference>